<dbReference type="RefSeq" id="WP_220205181.1">
    <property type="nucleotide sequence ID" value="NZ_BNJK01000001.1"/>
</dbReference>
<keyword evidence="7" id="KW-1185">Reference proteome</keyword>
<dbReference type="CDD" id="cd18095">
    <property type="entry name" value="SpoU-like_rRNA-MTase"/>
    <property type="match status" value="1"/>
</dbReference>
<accession>A0A8J3N4U4</accession>
<dbReference type="PANTHER" id="PTHR43191">
    <property type="entry name" value="RRNA METHYLTRANSFERASE 3"/>
    <property type="match status" value="1"/>
</dbReference>
<reference evidence="6" key="1">
    <citation type="submission" date="2020-10" db="EMBL/GenBank/DDBJ databases">
        <title>Taxonomic study of unclassified bacteria belonging to the class Ktedonobacteria.</title>
        <authorList>
            <person name="Yabe S."/>
            <person name="Wang C.M."/>
            <person name="Zheng Y."/>
            <person name="Sakai Y."/>
            <person name="Cavaletti L."/>
            <person name="Monciardini P."/>
            <person name="Donadio S."/>
        </authorList>
    </citation>
    <scope>NUCLEOTIDE SEQUENCE</scope>
    <source>
        <strain evidence="6">ID150040</strain>
    </source>
</reference>
<keyword evidence="3" id="KW-0808">Transferase</keyword>
<dbReference type="InterPro" id="IPR029028">
    <property type="entry name" value="Alpha/beta_knot_MTases"/>
</dbReference>
<comment type="similarity">
    <text evidence="1">Belongs to the class IV-like SAM-binding methyltransferase superfamily. RNA methyltransferase TrmH family.</text>
</comment>
<evidence type="ECO:0000256" key="2">
    <source>
        <dbReference type="ARBA" id="ARBA00022603"/>
    </source>
</evidence>
<evidence type="ECO:0000313" key="7">
    <source>
        <dbReference type="Proteomes" id="UP000597444"/>
    </source>
</evidence>
<dbReference type="InterPro" id="IPR029064">
    <property type="entry name" value="Ribosomal_eL30-like_sf"/>
</dbReference>
<dbReference type="InterPro" id="IPR051259">
    <property type="entry name" value="rRNA_Methyltransferase"/>
</dbReference>
<gene>
    <name evidence="6" type="ORF">KSF_044900</name>
</gene>
<evidence type="ECO:0000256" key="4">
    <source>
        <dbReference type="SAM" id="MobiDB-lite"/>
    </source>
</evidence>
<dbReference type="PANTHER" id="PTHR43191:SF2">
    <property type="entry name" value="RRNA METHYLTRANSFERASE 3, MITOCHONDRIAL"/>
    <property type="match status" value="1"/>
</dbReference>
<feature type="domain" description="RNA 2-O ribose methyltransferase substrate binding" evidence="5">
    <location>
        <begin position="44"/>
        <end position="120"/>
    </location>
</feature>
<evidence type="ECO:0000256" key="1">
    <source>
        <dbReference type="ARBA" id="ARBA00007228"/>
    </source>
</evidence>
<dbReference type="GO" id="GO:0032259">
    <property type="term" value="P:methylation"/>
    <property type="evidence" value="ECO:0007669"/>
    <property type="project" value="UniProtKB-KW"/>
</dbReference>
<dbReference type="EMBL" id="BNJK01000001">
    <property type="protein sequence ID" value="GHO94442.1"/>
    <property type="molecule type" value="Genomic_DNA"/>
</dbReference>
<dbReference type="SUPFAM" id="SSF55315">
    <property type="entry name" value="L30e-like"/>
    <property type="match status" value="1"/>
</dbReference>
<evidence type="ECO:0000256" key="3">
    <source>
        <dbReference type="ARBA" id="ARBA00022679"/>
    </source>
</evidence>
<dbReference type="SUPFAM" id="SSF75217">
    <property type="entry name" value="alpha/beta knot"/>
    <property type="match status" value="1"/>
</dbReference>
<comment type="caution">
    <text evidence="6">The sequence shown here is derived from an EMBL/GenBank/DDBJ whole genome shotgun (WGS) entry which is preliminary data.</text>
</comment>
<dbReference type="Pfam" id="PF22435">
    <property type="entry name" value="MRM3-like_sub_bind"/>
    <property type="match status" value="1"/>
</dbReference>
<name>A0A8J3N4U4_9CHLR</name>
<dbReference type="GO" id="GO:0003723">
    <property type="term" value="F:RNA binding"/>
    <property type="evidence" value="ECO:0007669"/>
    <property type="project" value="InterPro"/>
</dbReference>
<dbReference type="InterPro" id="IPR053888">
    <property type="entry name" value="MRM3-like_sub_bind"/>
</dbReference>
<dbReference type="AlphaFoldDB" id="A0A8J3N4U4"/>
<dbReference type="Proteomes" id="UP000597444">
    <property type="component" value="Unassembled WGS sequence"/>
</dbReference>
<dbReference type="GO" id="GO:0006396">
    <property type="term" value="P:RNA processing"/>
    <property type="evidence" value="ECO:0007669"/>
    <property type="project" value="InterPro"/>
</dbReference>
<protein>
    <submittedName>
        <fullName evidence="6">rRNA methyltransferase</fullName>
    </submittedName>
</protein>
<feature type="region of interest" description="Disordered" evidence="4">
    <location>
        <begin position="1"/>
        <end position="21"/>
    </location>
</feature>
<dbReference type="GO" id="GO:0008173">
    <property type="term" value="F:RNA methyltransferase activity"/>
    <property type="evidence" value="ECO:0007669"/>
    <property type="project" value="InterPro"/>
</dbReference>
<evidence type="ECO:0000313" key="6">
    <source>
        <dbReference type="EMBL" id="GHO94442.1"/>
    </source>
</evidence>
<keyword evidence="2 6" id="KW-0489">Methyltransferase</keyword>
<organism evidence="6 7">
    <name type="scientific">Reticulibacter mediterranei</name>
    <dbReference type="NCBI Taxonomy" id="2778369"/>
    <lineage>
        <taxon>Bacteria</taxon>
        <taxon>Bacillati</taxon>
        <taxon>Chloroflexota</taxon>
        <taxon>Ktedonobacteria</taxon>
        <taxon>Ktedonobacterales</taxon>
        <taxon>Reticulibacteraceae</taxon>
        <taxon>Reticulibacter</taxon>
    </lineage>
</organism>
<dbReference type="Gene3D" id="3.30.1330.30">
    <property type="match status" value="1"/>
</dbReference>
<dbReference type="GO" id="GO:0005737">
    <property type="term" value="C:cytoplasm"/>
    <property type="evidence" value="ECO:0007669"/>
    <property type="project" value="UniProtKB-ARBA"/>
</dbReference>
<dbReference type="InterPro" id="IPR001537">
    <property type="entry name" value="SpoU_MeTrfase"/>
</dbReference>
<dbReference type="Pfam" id="PF00588">
    <property type="entry name" value="SpoU_methylase"/>
    <property type="match status" value="1"/>
</dbReference>
<dbReference type="InterPro" id="IPR029026">
    <property type="entry name" value="tRNA_m1G_MTases_N"/>
</dbReference>
<dbReference type="InterPro" id="IPR013123">
    <property type="entry name" value="SpoU_subst-bd"/>
</dbReference>
<evidence type="ECO:0000259" key="5">
    <source>
        <dbReference type="SMART" id="SM00967"/>
    </source>
</evidence>
<dbReference type="Gene3D" id="3.40.1280.10">
    <property type="match status" value="1"/>
</dbReference>
<proteinExistence type="inferred from homology"/>
<dbReference type="SMART" id="SM00967">
    <property type="entry name" value="SpoU_sub_bind"/>
    <property type="match status" value="1"/>
</dbReference>
<sequence>MTSSATSHARSRHVSARSNQQHARLQRIYALRTREERQRTGLYYVEGLRFVAHAVQHHIPLETLVVCHSLLDHPFAYRLVQQQKQLGTPVVEVPAAVFRDLSRVLEPQGIGAVVRQRWESLEEIRPDAELCWLALQTVNSPGNLGTMLRTSEAVGGAGVVLLDNSIDPYDPAAVRSTMGAIFSQRFVRISIAAFKRWKQHHRCMLVGTSPSAPHDYHAVTYQRPTLLLMGEERKGLPQELQALCDIMVRIPMVGETDSLNLAIATGIMVYELFNQSRLNNNPC</sequence>